<keyword evidence="2 4" id="KW-0378">Hydrolase</keyword>
<protein>
    <submittedName>
        <fullName evidence="4">Polysaccharide deacetylase family protein</fullName>
        <ecNumber evidence="4">3.-.-.-</ecNumber>
    </submittedName>
</protein>
<evidence type="ECO:0000313" key="4">
    <source>
        <dbReference type="EMBL" id="MFC4652321.1"/>
    </source>
</evidence>
<dbReference type="InterPro" id="IPR050248">
    <property type="entry name" value="Polysacc_deacetylase_ArnD"/>
</dbReference>
<dbReference type="RefSeq" id="WP_244842696.1">
    <property type="nucleotide sequence ID" value="NZ_BOVQ01000004.1"/>
</dbReference>
<evidence type="ECO:0000259" key="3">
    <source>
        <dbReference type="PROSITE" id="PS51677"/>
    </source>
</evidence>
<dbReference type="GO" id="GO:0016787">
    <property type="term" value="F:hydrolase activity"/>
    <property type="evidence" value="ECO:0007669"/>
    <property type="project" value="UniProtKB-KW"/>
</dbReference>
<dbReference type="SUPFAM" id="SSF88713">
    <property type="entry name" value="Glycoside hydrolase/deacetylase"/>
    <property type="match status" value="1"/>
</dbReference>
<dbReference type="PROSITE" id="PS51677">
    <property type="entry name" value="NODB"/>
    <property type="match status" value="1"/>
</dbReference>
<dbReference type="InterPro" id="IPR011330">
    <property type="entry name" value="Glyco_hydro/deAcase_b/a-brl"/>
</dbReference>
<evidence type="ECO:0000313" key="5">
    <source>
        <dbReference type="Proteomes" id="UP001595987"/>
    </source>
</evidence>
<keyword evidence="1" id="KW-0479">Metal-binding</keyword>
<evidence type="ECO:0000256" key="2">
    <source>
        <dbReference type="ARBA" id="ARBA00022801"/>
    </source>
</evidence>
<organism evidence="4 5">
    <name type="scientific">Lactococcus nasutitermitis</name>
    <dbReference type="NCBI Taxonomy" id="1652957"/>
    <lineage>
        <taxon>Bacteria</taxon>
        <taxon>Bacillati</taxon>
        <taxon>Bacillota</taxon>
        <taxon>Bacilli</taxon>
        <taxon>Lactobacillales</taxon>
        <taxon>Streptococcaceae</taxon>
        <taxon>Lactococcus</taxon>
    </lineage>
</organism>
<dbReference type="EC" id="3.-.-.-" evidence="4"/>
<dbReference type="Pfam" id="PF01522">
    <property type="entry name" value="Polysacc_deac_1"/>
    <property type="match status" value="1"/>
</dbReference>
<proteinExistence type="predicted"/>
<dbReference type="PANTHER" id="PTHR10587:SF133">
    <property type="entry name" value="CHITIN DEACETYLASE 1-RELATED"/>
    <property type="match status" value="1"/>
</dbReference>
<sequence>MMSKKEIALTFDDGPWGETTSRILDELIARKIPATFMIWGEHVLQYPELLEKAAKSGLFAFGNHTFHHLSLLDLTAEEIKEELELTDRLVKKYTGIVPAFVRPPFGDADAEILKIIHRPIICWSLDTRSWEHHDATLVLQEIQSAQDGDIVLMHDFQEADANALPAVLDFLEAENFVFKTVPDLLGEQLDDEAYIYYSQNRRDKVGFENEKGKK</sequence>
<gene>
    <name evidence="4" type="ORF">ACFO26_05305</name>
</gene>
<feature type="domain" description="NodB homology" evidence="3">
    <location>
        <begin position="5"/>
        <end position="179"/>
    </location>
</feature>
<evidence type="ECO:0000256" key="1">
    <source>
        <dbReference type="ARBA" id="ARBA00022723"/>
    </source>
</evidence>
<dbReference type="PANTHER" id="PTHR10587">
    <property type="entry name" value="GLYCOSYL TRANSFERASE-RELATED"/>
    <property type="match status" value="1"/>
</dbReference>
<dbReference type="EMBL" id="JBHSGD010000005">
    <property type="protein sequence ID" value="MFC4652321.1"/>
    <property type="molecule type" value="Genomic_DNA"/>
</dbReference>
<dbReference type="InterPro" id="IPR002509">
    <property type="entry name" value="NODB_dom"/>
</dbReference>
<accession>A0ABV9JDE9</accession>
<comment type="caution">
    <text evidence="4">The sequence shown here is derived from an EMBL/GenBank/DDBJ whole genome shotgun (WGS) entry which is preliminary data.</text>
</comment>
<keyword evidence="5" id="KW-1185">Reference proteome</keyword>
<dbReference type="CDD" id="cd10917">
    <property type="entry name" value="CE4_NodB_like_6s_7s"/>
    <property type="match status" value="1"/>
</dbReference>
<name>A0ABV9JDE9_9LACT</name>
<dbReference type="Gene3D" id="3.20.20.370">
    <property type="entry name" value="Glycoside hydrolase/deacetylase"/>
    <property type="match status" value="1"/>
</dbReference>
<reference evidence="5" key="1">
    <citation type="journal article" date="2019" name="Int. J. Syst. Evol. Microbiol.">
        <title>The Global Catalogue of Microorganisms (GCM) 10K type strain sequencing project: providing services to taxonomists for standard genome sequencing and annotation.</title>
        <authorList>
            <consortium name="The Broad Institute Genomics Platform"/>
            <consortium name="The Broad Institute Genome Sequencing Center for Infectious Disease"/>
            <person name="Wu L."/>
            <person name="Ma J."/>
        </authorList>
    </citation>
    <scope>NUCLEOTIDE SEQUENCE [LARGE SCALE GENOMIC DNA]</scope>
    <source>
        <strain evidence="5">CCUG 63287</strain>
    </source>
</reference>
<dbReference type="Proteomes" id="UP001595987">
    <property type="component" value="Unassembled WGS sequence"/>
</dbReference>